<evidence type="ECO:0000313" key="2">
    <source>
        <dbReference type="RefSeq" id="XP_033463369.1"/>
    </source>
</evidence>
<reference evidence="2" key="1">
    <citation type="submission" date="2020-01" db="EMBL/GenBank/DDBJ databases">
        <authorList>
            <consortium name="DOE Joint Genome Institute"/>
            <person name="Haridas S."/>
            <person name="Albert R."/>
            <person name="Binder M."/>
            <person name="Bloem J."/>
            <person name="Labutti K."/>
            <person name="Salamov A."/>
            <person name="Andreopoulos B."/>
            <person name="Baker S.E."/>
            <person name="Barry K."/>
            <person name="Bills G."/>
            <person name="Bluhm B.H."/>
            <person name="Cannon C."/>
            <person name="Castanera R."/>
            <person name="Culley D.E."/>
            <person name="Daum C."/>
            <person name="Ezra D."/>
            <person name="Gonzalez J.B."/>
            <person name="Henrissat B."/>
            <person name="Kuo A."/>
            <person name="Liang C."/>
            <person name="Lipzen A."/>
            <person name="Lutzoni F."/>
            <person name="Magnuson J."/>
            <person name="Mondo S."/>
            <person name="Nolan M."/>
            <person name="Ohm R."/>
            <person name="Pangilinan J."/>
            <person name="Park H.-J."/>
            <person name="Ramirez L."/>
            <person name="Alfaro M."/>
            <person name="Sun H."/>
            <person name="Tritt A."/>
            <person name="Yoshinaga Y."/>
            <person name="Zwiers L.-H."/>
            <person name="Turgeon B.G."/>
            <person name="Goodwin S.B."/>
            <person name="Spatafora J.W."/>
            <person name="Crous P.W."/>
            <person name="Grigoriev I.V."/>
        </authorList>
    </citation>
    <scope>NUCLEOTIDE SEQUENCE</scope>
    <source>
        <strain evidence="2">CBS 342.82</strain>
    </source>
</reference>
<keyword evidence="1" id="KW-1185">Reference proteome</keyword>
<accession>A0A6J3MEM5</accession>
<gene>
    <name evidence="2" type="ORF">K489DRAFT_112880</name>
</gene>
<organism evidence="2">
    <name type="scientific">Dissoconium aciculare CBS 342.82</name>
    <dbReference type="NCBI Taxonomy" id="1314786"/>
    <lineage>
        <taxon>Eukaryota</taxon>
        <taxon>Fungi</taxon>
        <taxon>Dikarya</taxon>
        <taxon>Ascomycota</taxon>
        <taxon>Pezizomycotina</taxon>
        <taxon>Dothideomycetes</taxon>
        <taxon>Dothideomycetidae</taxon>
        <taxon>Mycosphaerellales</taxon>
        <taxon>Dissoconiaceae</taxon>
        <taxon>Dissoconium</taxon>
    </lineage>
</organism>
<reference evidence="2" key="2">
    <citation type="submission" date="2020-04" db="EMBL/GenBank/DDBJ databases">
        <authorList>
            <consortium name="NCBI Genome Project"/>
        </authorList>
    </citation>
    <scope>NUCLEOTIDE SEQUENCE</scope>
    <source>
        <strain evidence="2">CBS 342.82</strain>
    </source>
</reference>
<name>A0A6J3MEM5_9PEZI</name>
<protein>
    <submittedName>
        <fullName evidence="2">Uncharacterized protein</fullName>
    </submittedName>
</protein>
<evidence type="ECO:0000313" key="1">
    <source>
        <dbReference type="Proteomes" id="UP000504637"/>
    </source>
</evidence>
<dbReference type="GeneID" id="54356709"/>
<dbReference type="RefSeq" id="XP_033463369.1">
    <property type="nucleotide sequence ID" value="XM_033598910.1"/>
</dbReference>
<proteinExistence type="predicted"/>
<sequence>MPHATRRADDEPKLLATAQLEQKLHDCHLHLFLPQPSWLGFFLLSTISLAFFHRISCLTTANPLPGPSPVPWRMFVTFGPSWMCGLHDIGGSLETTVDRFPTVKDYGSNDEIPSETSVCGVPTSLVSSGPACWWQLKSVQETMDSTGPGEQCPDY</sequence>
<reference evidence="2" key="3">
    <citation type="submission" date="2025-08" db="UniProtKB">
        <authorList>
            <consortium name="RefSeq"/>
        </authorList>
    </citation>
    <scope>IDENTIFICATION</scope>
    <source>
        <strain evidence="2">CBS 342.82</strain>
    </source>
</reference>
<dbReference type="AlphaFoldDB" id="A0A6J3MEM5"/>
<dbReference type="Proteomes" id="UP000504637">
    <property type="component" value="Unplaced"/>
</dbReference>